<keyword evidence="1" id="KW-0812">Transmembrane</keyword>
<feature type="transmembrane region" description="Helical" evidence="1">
    <location>
        <begin position="111"/>
        <end position="131"/>
    </location>
</feature>
<keyword evidence="3" id="KW-1185">Reference proteome</keyword>
<reference evidence="2 3" key="1">
    <citation type="journal article" date="2018" name="Sci. Rep.">
        <title>Genomic signatures of local adaptation to the degree of environmental predictability in rotifers.</title>
        <authorList>
            <person name="Franch-Gras L."/>
            <person name="Hahn C."/>
            <person name="Garcia-Roger E.M."/>
            <person name="Carmona M.J."/>
            <person name="Serra M."/>
            <person name="Gomez A."/>
        </authorList>
    </citation>
    <scope>NUCLEOTIDE SEQUENCE [LARGE SCALE GENOMIC DNA]</scope>
    <source>
        <strain evidence="2">HYR1</strain>
    </source>
</reference>
<protein>
    <submittedName>
        <fullName evidence="2">Uncharacterized protein</fullName>
    </submittedName>
</protein>
<name>A0A3M7PA76_BRAPC</name>
<comment type="caution">
    <text evidence="2">The sequence shown here is derived from an EMBL/GenBank/DDBJ whole genome shotgun (WGS) entry which is preliminary data.</text>
</comment>
<keyword evidence="1" id="KW-0472">Membrane</keyword>
<evidence type="ECO:0000313" key="3">
    <source>
        <dbReference type="Proteomes" id="UP000276133"/>
    </source>
</evidence>
<dbReference type="Proteomes" id="UP000276133">
    <property type="component" value="Unassembled WGS sequence"/>
</dbReference>
<sequence>MKLRFALVNKLMKSLSKNDLENFIFEAKIALVIVLLQENDIERIQIFQQTYFRNKYSNIKLARSIASKSNSKIDYYCLFLSRKFYLNSVDNVAGNWNKEETWRGSKFNLELFKVLLVILLFCLKFSTSRILAGGKIPAWQSHPITIHQTNAFLHCLPLSLALGVSLSLSLSLLIKILQQTQT</sequence>
<feature type="transmembrane region" description="Helical" evidence="1">
    <location>
        <begin position="151"/>
        <end position="174"/>
    </location>
</feature>
<accession>A0A3M7PA76</accession>
<proteinExistence type="predicted"/>
<dbReference type="EMBL" id="REGN01012320">
    <property type="protein sequence ID" value="RMZ95942.1"/>
    <property type="molecule type" value="Genomic_DNA"/>
</dbReference>
<gene>
    <name evidence="2" type="ORF">BpHYR1_004403</name>
</gene>
<evidence type="ECO:0000256" key="1">
    <source>
        <dbReference type="SAM" id="Phobius"/>
    </source>
</evidence>
<keyword evidence="1" id="KW-1133">Transmembrane helix</keyword>
<organism evidence="2 3">
    <name type="scientific">Brachionus plicatilis</name>
    <name type="common">Marine rotifer</name>
    <name type="synonym">Brachionus muelleri</name>
    <dbReference type="NCBI Taxonomy" id="10195"/>
    <lineage>
        <taxon>Eukaryota</taxon>
        <taxon>Metazoa</taxon>
        <taxon>Spiralia</taxon>
        <taxon>Gnathifera</taxon>
        <taxon>Rotifera</taxon>
        <taxon>Eurotatoria</taxon>
        <taxon>Monogononta</taxon>
        <taxon>Pseudotrocha</taxon>
        <taxon>Ploima</taxon>
        <taxon>Brachionidae</taxon>
        <taxon>Brachionus</taxon>
    </lineage>
</organism>
<evidence type="ECO:0000313" key="2">
    <source>
        <dbReference type="EMBL" id="RMZ95942.1"/>
    </source>
</evidence>
<dbReference type="AlphaFoldDB" id="A0A3M7PA76"/>